<sequence>MTIERNVFSDRDKLAEALAEAVADNLNAGLDERGRASLAVSGGSTPKRFFEVLSARDDVDWENVTITLVDERWVHESSDRSNAGLVKDNLLAGPAAEAIFVPLYSGGEAPDAEGIAKTNERLAAVPSPFDAVILGMGNDGHTASFFPGGDTLEDALGNAGPALAIRAPGAGEPRVTLTLPKVLDTRSLYLHIEGEEKAETLDKALETGPVEAMPVRAVLSQSHVPVSLYWCP</sequence>
<dbReference type="InterPro" id="IPR005900">
    <property type="entry name" value="6-phosphogluconolactonase_DevB"/>
</dbReference>
<protein>
    <recommendedName>
        <fullName evidence="6 7">6-phosphogluconolactonase</fullName>
        <shortName evidence="7">6PGL</shortName>
        <ecNumber evidence="5 7">3.1.1.31</ecNumber>
    </recommendedName>
</protein>
<dbReference type="GO" id="GO:0017057">
    <property type="term" value="F:6-phosphogluconolactonase activity"/>
    <property type="evidence" value="ECO:0007669"/>
    <property type="project" value="UniProtKB-UniRule"/>
</dbReference>
<evidence type="ECO:0000256" key="2">
    <source>
        <dbReference type="ARBA" id="ARBA00002681"/>
    </source>
</evidence>
<dbReference type="EC" id="3.1.1.31" evidence="5 7"/>
<dbReference type="OrthoDB" id="9810967at2"/>
<comment type="function">
    <text evidence="2 7">Hydrolysis of 6-phosphogluconolactone to 6-phosphogluconate.</text>
</comment>
<evidence type="ECO:0000256" key="4">
    <source>
        <dbReference type="ARBA" id="ARBA00010662"/>
    </source>
</evidence>
<dbReference type="EMBL" id="FNCS01000004">
    <property type="protein sequence ID" value="SDG60175.1"/>
    <property type="molecule type" value="Genomic_DNA"/>
</dbReference>
<dbReference type="Pfam" id="PF01182">
    <property type="entry name" value="Glucosamine_iso"/>
    <property type="match status" value="1"/>
</dbReference>
<accession>A0A1G7VK46</accession>
<dbReference type="NCBIfam" id="TIGR01198">
    <property type="entry name" value="pgl"/>
    <property type="match status" value="1"/>
</dbReference>
<dbReference type="Gene3D" id="3.40.50.1360">
    <property type="match status" value="1"/>
</dbReference>
<proteinExistence type="inferred from homology"/>
<keyword evidence="10" id="KW-1185">Reference proteome</keyword>
<evidence type="ECO:0000313" key="10">
    <source>
        <dbReference type="Proteomes" id="UP000199495"/>
    </source>
</evidence>
<dbReference type="RefSeq" id="WP_090595365.1">
    <property type="nucleotide sequence ID" value="NZ_FNCS01000004.1"/>
</dbReference>
<dbReference type="PANTHER" id="PTHR11054">
    <property type="entry name" value="6-PHOSPHOGLUCONOLACTONASE"/>
    <property type="match status" value="1"/>
</dbReference>
<feature type="domain" description="Glucosamine/galactosamine-6-phosphate isomerase" evidence="8">
    <location>
        <begin position="10"/>
        <end position="221"/>
    </location>
</feature>
<dbReference type="InterPro" id="IPR037171">
    <property type="entry name" value="NagB/RpiA_transferase-like"/>
</dbReference>
<evidence type="ECO:0000256" key="7">
    <source>
        <dbReference type="RuleBase" id="RU365095"/>
    </source>
</evidence>
<comment type="pathway">
    <text evidence="3 7">Carbohydrate degradation; pentose phosphate pathway; D-ribulose 5-phosphate from D-glucose 6-phosphate (oxidative stage): step 2/3.</text>
</comment>
<reference evidence="9 10" key="1">
    <citation type="submission" date="2016-10" db="EMBL/GenBank/DDBJ databases">
        <authorList>
            <person name="de Groot N.N."/>
        </authorList>
    </citation>
    <scope>NUCLEOTIDE SEQUENCE [LARGE SCALE GENOMIC DNA]</scope>
    <source>
        <strain evidence="9 10">CGMCC 1.10267</strain>
    </source>
</reference>
<evidence type="ECO:0000259" key="8">
    <source>
        <dbReference type="Pfam" id="PF01182"/>
    </source>
</evidence>
<keyword evidence="7" id="KW-0378">Hydrolase</keyword>
<evidence type="ECO:0000256" key="5">
    <source>
        <dbReference type="ARBA" id="ARBA00013198"/>
    </source>
</evidence>
<evidence type="ECO:0000313" key="9">
    <source>
        <dbReference type="EMBL" id="SDG60175.1"/>
    </source>
</evidence>
<comment type="similarity">
    <text evidence="4 7">Belongs to the glucosamine/galactosamine-6-phosphate isomerase family. 6-phosphogluconolactonase subfamily.</text>
</comment>
<gene>
    <name evidence="7" type="primary">pgl</name>
    <name evidence="9" type="ORF">SAMN04487974_104190</name>
</gene>
<dbReference type="Proteomes" id="UP000199495">
    <property type="component" value="Unassembled WGS sequence"/>
</dbReference>
<dbReference type="InterPro" id="IPR039104">
    <property type="entry name" value="6PGL"/>
</dbReference>
<dbReference type="UniPathway" id="UPA00115">
    <property type="reaction ID" value="UER00409"/>
</dbReference>
<dbReference type="STRING" id="440168.SAMN04487974_104190"/>
<dbReference type="AlphaFoldDB" id="A0A1G7VK46"/>
<name>A0A1G7VK46_9HYPH</name>
<evidence type="ECO:0000256" key="6">
    <source>
        <dbReference type="ARBA" id="ARBA00020337"/>
    </source>
</evidence>
<dbReference type="SUPFAM" id="SSF100950">
    <property type="entry name" value="NagB/RpiA/CoA transferase-like"/>
    <property type="match status" value="1"/>
</dbReference>
<dbReference type="GO" id="GO:0005975">
    <property type="term" value="P:carbohydrate metabolic process"/>
    <property type="evidence" value="ECO:0007669"/>
    <property type="project" value="UniProtKB-UniRule"/>
</dbReference>
<organism evidence="9 10">
    <name type="scientific">Pelagibacterium luteolum</name>
    <dbReference type="NCBI Taxonomy" id="440168"/>
    <lineage>
        <taxon>Bacteria</taxon>
        <taxon>Pseudomonadati</taxon>
        <taxon>Pseudomonadota</taxon>
        <taxon>Alphaproteobacteria</taxon>
        <taxon>Hyphomicrobiales</taxon>
        <taxon>Devosiaceae</taxon>
        <taxon>Pelagibacterium</taxon>
    </lineage>
</organism>
<dbReference type="GO" id="GO:0006098">
    <property type="term" value="P:pentose-phosphate shunt"/>
    <property type="evidence" value="ECO:0007669"/>
    <property type="project" value="UniProtKB-UniPathway"/>
</dbReference>
<dbReference type="PANTHER" id="PTHR11054:SF0">
    <property type="entry name" value="6-PHOSPHOGLUCONOLACTONASE"/>
    <property type="match status" value="1"/>
</dbReference>
<evidence type="ECO:0000256" key="3">
    <source>
        <dbReference type="ARBA" id="ARBA00004961"/>
    </source>
</evidence>
<dbReference type="CDD" id="cd01400">
    <property type="entry name" value="6PGL"/>
    <property type="match status" value="1"/>
</dbReference>
<dbReference type="InterPro" id="IPR006148">
    <property type="entry name" value="Glc/Gal-6P_isomerase"/>
</dbReference>
<comment type="catalytic activity">
    <reaction evidence="1 7">
        <text>6-phospho-D-glucono-1,5-lactone + H2O = 6-phospho-D-gluconate + H(+)</text>
        <dbReference type="Rhea" id="RHEA:12556"/>
        <dbReference type="ChEBI" id="CHEBI:15377"/>
        <dbReference type="ChEBI" id="CHEBI:15378"/>
        <dbReference type="ChEBI" id="CHEBI:57955"/>
        <dbReference type="ChEBI" id="CHEBI:58759"/>
        <dbReference type="EC" id="3.1.1.31"/>
    </reaction>
</comment>
<evidence type="ECO:0000256" key="1">
    <source>
        <dbReference type="ARBA" id="ARBA00000832"/>
    </source>
</evidence>